<organism evidence="2 3">
    <name type="scientific">Paragonimus skrjabini miyazakii</name>
    <dbReference type="NCBI Taxonomy" id="59628"/>
    <lineage>
        <taxon>Eukaryota</taxon>
        <taxon>Metazoa</taxon>
        <taxon>Spiralia</taxon>
        <taxon>Lophotrochozoa</taxon>
        <taxon>Platyhelminthes</taxon>
        <taxon>Trematoda</taxon>
        <taxon>Digenea</taxon>
        <taxon>Plagiorchiida</taxon>
        <taxon>Troglotremata</taxon>
        <taxon>Troglotrematidae</taxon>
        <taxon>Paragonimus</taxon>
    </lineage>
</organism>
<dbReference type="AlphaFoldDB" id="A0A8S9ZC50"/>
<accession>A0A8S9ZC50</accession>
<feature type="chain" id="PRO_5035902653" evidence="1">
    <location>
        <begin position="21"/>
        <end position="86"/>
    </location>
</feature>
<sequence>MIVKLCIVLILCLLPCENFCQVNLQISEAELDTFVKKLWNLEKSRIQPNTDYQLNPQDQTTQAFYDEWIRRIKPPVRCSLPSTKQN</sequence>
<reference evidence="2" key="1">
    <citation type="submission" date="2019-07" db="EMBL/GenBank/DDBJ databases">
        <title>Annotation for the trematode Paragonimus miyazaki's.</title>
        <authorList>
            <person name="Choi Y.-J."/>
        </authorList>
    </citation>
    <scope>NUCLEOTIDE SEQUENCE</scope>
    <source>
        <strain evidence="2">Japan</strain>
    </source>
</reference>
<feature type="signal peptide" evidence="1">
    <location>
        <begin position="1"/>
        <end position="20"/>
    </location>
</feature>
<protein>
    <submittedName>
        <fullName evidence="2">Uncharacterized protein</fullName>
    </submittedName>
</protein>
<dbReference type="EMBL" id="JTDE01000219">
    <property type="protein sequence ID" value="KAF7261928.1"/>
    <property type="molecule type" value="Genomic_DNA"/>
</dbReference>
<keyword evidence="1" id="KW-0732">Signal</keyword>
<evidence type="ECO:0000313" key="3">
    <source>
        <dbReference type="Proteomes" id="UP000822476"/>
    </source>
</evidence>
<dbReference type="Proteomes" id="UP000822476">
    <property type="component" value="Unassembled WGS sequence"/>
</dbReference>
<evidence type="ECO:0000256" key="1">
    <source>
        <dbReference type="SAM" id="SignalP"/>
    </source>
</evidence>
<gene>
    <name evidence="2" type="ORF">EG68_00817</name>
</gene>
<comment type="caution">
    <text evidence="2">The sequence shown here is derived from an EMBL/GenBank/DDBJ whole genome shotgun (WGS) entry which is preliminary data.</text>
</comment>
<proteinExistence type="predicted"/>
<keyword evidence="3" id="KW-1185">Reference proteome</keyword>
<evidence type="ECO:0000313" key="2">
    <source>
        <dbReference type="EMBL" id="KAF7261928.1"/>
    </source>
</evidence>
<name>A0A8S9ZC50_9TREM</name>